<dbReference type="GO" id="GO:0005778">
    <property type="term" value="C:peroxisomal membrane"/>
    <property type="evidence" value="ECO:0007669"/>
    <property type="project" value="UniProtKB-SubCell"/>
</dbReference>
<dbReference type="GO" id="GO:0005741">
    <property type="term" value="C:mitochondrial outer membrane"/>
    <property type="evidence" value="ECO:0007669"/>
    <property type="project" value="UniProtKB-SubCell"/>
</dbReference>
<dbReference type="InterPro" id="IPR028061">
    <property type="entry name" value="Fis1_TPR_C"/>
</dbReference>
<evidence type="ECO:0000256" key="10">
    <source>
        <dbReference type="ARBA" id="ARBA00023136"/>
    </source>
</evidence>
<evidence type="ECO:0000256" key="9">
    <source>
        <dbReference type="ARBA" id="ARBA00023128"/>
    </source>
</evidence>
<keyword evidence="11" id="KW-0576">Peroxisome</keyword>
<evidence type="ECO:0000256" key="12">
    <source>
        <dbReference type="ARBA" id="ARBA00054909"/>
    </source>
</evidence>
<evidence type="ECO:0000256" key="11">
    <source>
        <dbReference type="ARBA" id="ARBA00023140"/>
    </source>
</evidence>
<evidence type="ECO:0000256" key="13">
    <source>
        <dbReference type="ARBA" id="ARBA00064597"/>
    </source>
</evidence>
<dbReference type="PANTHER" id="PTHR13247">
    <property type="entry name" value="TETRATRICOPEPTIDE REPEAT PROTEIN 11 TPR REPEAT PROTEIN 11"/>
    <property type="match status" value="1"/>
</dbReference>
<dbReference type="EMBL" id="JANPWB010000016">
    <property type="protein sequence ID" value="KAJ1079855.1"/>
    <property type="molecule type" value="Genomic_DNA"/>
</dbReference>
<dbReference type="Pfam" id="PF14853">
    <property type="entry name" value="Fis1_TPR_C"/>
    <property type="match status" value="1"/>
</dbReference>
<comment type="domain">
    <text evidence="14">The C-terminus is required for mitochondrial localization, while the N-terminus is necessary for mitochondrial fission.</text>
</comment>
<feature type="transmembrane region" description="Helical" evidence="15">
    <location>
        <begin position="110"/>
        <end position="135"/>
    </location>
</feature>
<evidence type="ECO:0000256" key="14">
    <source>
        <dbReference type="PIRNR" id="PIRNR008835"/>
    </source>
</evidence>
<evidence type="ECO:0000256" key="4">
    <source>
        <dbReference type="ARBA" id="ARBA00014314"/>
    </source>
</evidence>
<comment type="caution">
    <text evidence="16">The sequence shown here is derived from an EMBL/GenBank/DDBJ whole genome shotgun (WGS) entry which is preliminary data.</text>
</comment>
<dbReference type="InterPro" id="IPR033745">
    <property type="entry name" value="Fis1_cytosol"/>
</dbReference>
<organism evidence="16 17">
    <name type="scientific">Pleurodeles waltl</name>
    <name type="common">Iberian ribbed newt</name>
    <dbReference type="NCBI Taxonomy" id="8319"/>
    <lineage>
        <taxon>Eukaryota</taxon>
        <taxon>Metazoa</taxon>
        <taxon>Chordata</taxon>
        <taxon>Craniata</taxon>
        <taxon>Vertebrata</taxon>
        <taxon>Euteleostomi</taxon>
        <taxon>Amphibia</taxon>
        <taxon>Batrachia</taxon>
        <taxon>Caudata</taxon>
        <taxon>Salamandroidea</taxon>
        <taxon>Salamandridae</taxon>
        <taxon>Pleurodelinae</taxon>
        <taxon>Pleurodeles</taxon>
    </lineage>
</organism>
<evidence type="ECO:0000256" key="6">
    <source>
        <dbReference type="ARBA" id="ARBA00022703"/>
    </source>
</evidence>
<keyword evidence="7 14" id="KW-1000">Mitochondrion outer membrane</keyword>
<evidence type="ECO:0000313" key="16">
    <source>
        <dbReference type="EMBL" id="KAJ1079855.1"/>
    </source>
</evidence>
<dbReference type="InterPro" id="IPR011990">
    <property type="entry name" value="TPR-like_helical_dom_sf"/>
</dbReference>
<dbReference type="FunFam" id="1.25.40.10:FF:000147">
    <property type="entry name" value="Mitochondrial fission 1 protein"/>
    <property type="match status" value="1"/>
</dbReference>
<evidence type="ECO:0000313" key="17">
    <source>
        <dbReference type="Proteomes" id="UP001066276"/>
    </source>
</evidence>
<gene>
    <name evidence="16" type="ORF">NDU88_000087</name>
</gene>
<evidence type="ECO:0000256" key="7">
    <source>
        <dbReference type="ARBA" id="ARBA00022787"/>
    </source>
</evidence>
<dbReference type="InterPro" id="IPR016543">
    <property type="entry name" value="Fis1"/>
</dbReference>
<dbReference type="CDD" id="cd12212">
    <property type="entry name" value="Fis1"/>
    <property type="match status" value="1"/>
</dbReference>
<dbReference type="PIRSF" id="PIRSF008835">
    <property type="entry name" value="TPR_repeat_11_Fis1"/>
    <property type="match status" value="1"/>
</dbReference>
<evidence type="ECO:0000256" key="2">
    <source>
        <dbReference type="ARBA" id="ARBA00004572"/>
    </source>
</evidence>
<dbReference type="AlphaFoldDB" id="A0AAV7KNZ7"/>
<dbReference type="InterPro" id="IPR028058">
    <property type="entry name" value="Fis1_TPR_N"/>
</dbReference>
<evidence type="ECO:0000256" key="15">
    <source>
        <dbReference type="SAM" id="Phobius"/>
    </source>
</evidence>
<reference evidence="16" key="1">
    <citation type="journal article" date="2022" name="bioRxiv">
        <title>Sequencing and chromosome-scale assembly of the giantPleurodeles waltlgenome.</title>
        <authorList>
            <person name="Brown T."/>
            <person name="Elewa A."/>
            <person name="Iarovenko S."/>
            <person name="Subramanian E."/>
            <person name="Araus A.J."/>
            <person name="Petzold A."/>
            <person name="Susuki M."/>
            <person name="Suzuki K.-i.T."/>
            <person name="Hayashi T."/>
            <person name="Toyoda A."/>
            <person name="Oliveira C."/>
            <person name="Osipova E."/>
            <person name="Leigh N.D."/>
            <person name="Simon A."/>
            <person name="Yun M.H."/>
        </authorList>
    </citation>
    <scope>NUCLEOTIDE SEQUENCE</scope>
    <source>
        <strain evidence="16">20211129_DDA</strain>
        <tissue evidence="16">Liver</tissue>
    </source>
</reference>
<evidence type="ECO:0000256" key="8">
    <source>
        <dbReference type="ARBA" id="ARBA00022989"/>
    </source>
</evidence>
<dbReference type="PANTHER" id="PTHR13247:SF0">
    <property type="entry name" value="MITOCHONDRIAL FISSION 1 PROTEIN"/>
    <property type="match status" value="1"/>
</dbReference>
<dbReference type="Proteomes" id="UP001066276">
    <property type="component" value="Chromosome 12"/>
</dbReference>
<dbReference type="GO" id="GO:0016559">
    <property type="term" value="P:peroxisome fission"/>
    <property type="evidence" value="ECO:0007669"/>
    <property type="project" value="TreeGrafter"/>
</dbReference>
<comment type="similarity">
    <text evidence="3 14">Belongs to the FIS1 family.</text>
</comment>
<comment type="subcellular location">
    <subcellularLocation>
        <location evidence="2">Mitochondrion outer membrane</location>
        <topology evidence="2">Single-pass membrane protein</topology>
    </subcellularLocation>
    <subcellularLocation>
        <location evidence="1">Peroxisome membrane</location>
        <topology evidence="1">Single-pass membrane protein</topology>
    </subcellularLocation>
</comment>
<keyword evidence="10 14" id="KW-0472">Membrane</keyword>
<dbReference type="SUPFAM" id="SSF48452">
    <property type="entry name" value="TPR-like"/>
    <property type="match status" value="1"/>
</dbReference>
<comment type="subunit">
    <text evidence="13">Interacts with DNM1L/DLP1 through the TPR region; may form part of a larger protein complex at the endoplasmic reticulum-mitochondrial interface during mitochondrial fission. Interacts with MARCHF5. Interacts with MIEF1. Interacts with PEX11A, PEX11B and PEX11G.</text>
</comment>
<dbReference type="Pfam" id="PF14852">
    <property type="entry name" value="Fis1_TPR_N"/>
    <property type="match status" value="1"/>
</dbReference>
<comment type="function">
    <text evidence="12">Involved in the fragmentation of the mitochondrial network and its perinuclear clustering. Plays a minor role in the recruitment and association of the fission mediator dynamin-related protein 1 (DNM1L) to the mitochondrial surface and mitochondrial fission. May not be essential for the assembly of functional fission complexes and the subsequent membrane scission event. Also mediates peroxisomal fission. May act when the products of fission are directed toward mitochondrial homeostasis, mitophagy, or apoptosis. Can induce cytochrome c release from the mitochondrion to the cytosol, ultimately leading to apoptosis.</text>
</comment>
<keyword evidence="8 15" id="KW-1133">Transmembrane helix</keyword>
<evidence type="ECO:0000256" key="5">
    <source>
        <dbReference type="ARBA" id="ARBA00022692"/>
    </source>
</evidence>
<proteinExistence type="inferred from homology"/>
<dbReference type="GO" id="GO:0000422">
    <property type="term" value="P:autophagy of mitochondrion"/>
    <property type="evidence" value="ECO:0007669"/>
    <property type="project" value="TreeGrafter"/>
</dbReference>
<protein>
    <recommendedName>
        <fullName evidence="4 14">Mitochondrial fission 1 protein</fullName>
    </recommendedName>
</protein>
<evidence type="ECO:0000256" key="3">
    <source>
        <dbReference type="ARBA" id="ARBA00008937"/>
    </source>
</evidence>
<sequence length="139" mass="15612">MAKRFEKKYQGEKLAGCVSKSTQFEYAWCLIRSKYNDDIKKGTDLLEDLLPKGSKEEQRDYIFYLSVAHYRLKVYDKALKYVRTLLKTEPKNTQALELEKLIEKAMQKDGLVGMAIVGGMALGVAGLAGLIGLAISKSK</sequence>
<dbReference type="Gene3D" id="1.25.40.10">
    <property type="entry name" value="Tetratricopeptide repeat domain"/>
    <property type="match status" value="1"/>
</dbReference>
<accession>A0AAV7KNZ7</accession>
<keyword evidence="9 14" id="KW-0496">Mitochondrion</keyword>
<name>A0AAV7KNZ7_PLEWA</name>
<evidence type="ECO:0000256" key="1">
    <source>
        <dbReference type="ARBA" id="ARBA00004549"/>
    </source>
</evidence>
<dbReference type="GO" id="GO:0043653">
    <property type="term" value="P:mitochondrial fragmentation involved in apoptotic process"/>
    <property type="evidence" value="ECO:0007669"/>
    <property type="project" value="TreeGrafter"/>
</dbReference>
<keyword evidence="17" id="KW-1185">Reference proteome</keyword>
<keyword evidence="6" id="KW-0053">Apoptosis</keyword>
<keyword evidence="5 15" id="KW-0812">Transmembrane</keyword>
<dbReference type="GO" id="GO:0000266">
    <property type="term" value="P:mitochondrial fission"/>
    <property type="evidence" value="ECO:0007669"/>
    <property type="project" value="UniProtKB-UniRule"/>
</dbReference>